<protein>
    <submittedName>
        <fullName evidence="6">Protein-S-isoprenylcysteine O-methyltransferase Ste14</fullName>
    </submittedName>
</protein>
<evidence type="ECO:0000256" key="3">
    <source>
        <dbReference type="ARBA" id="ARBA00022989"/>
    </source>
</evidence>
<gene>
    <name evidence="6" type="ORF">SAMN02745213_00394</name>
</gene>
<accession>A0A1T4V077</accession>
<dbReference type="GO" id="GO:0012505">
    <property type="term" value="C:endomembrane system"/>
    <property type="evidence" value="ECO:0007669"/>
    <property type="project" value="UniProtKB-SubCell"/>
</dbReference>
<dbReference type="STRING" id="83771.SAMN02910357_01371"/>
<keyword evidence="6" id="KW-0489">Methyltransferase</keyword>
<dbReference type="GO" id="GO:0032259">
    <property type="term" value="P:methylation"/>
    <property type="evidence" value="ECO:0007669"/>
    <property type="project" value="UniProtKB-KW"/>
</dbReference>
<evidence type="ECO:0000256" key="4">
    <source>
        <dbReference type="ARBA" id="ARBA00023136"/>
    </source>
</evidence>
<keyword evidence="2 5" id="KW-0812">Transmembrane</keyword>
<proteinExistence type="predicted"/>
<evidence type="ECO:0000256" key="1">
    <source>
        <dbReference type="ARBA" id="ARBA00004127"/>
    </source>
</evidence>
<organism evidence="6 7">
    <name type="scientific">Succinivibrio dextrinosolvens DSM 3072</name>
    <dbReference type="NCBI Taxonomy" id="1123324"/>
    <lineage>
        <taxon>Bacteria</taxon>
        <taxon>Pseudomonadati</taxon>
        <taxon>Pseudomonadota</taxon>
        <taxon>Gammaproteobacteria</taxon>
        <taxon>Aeromonadales</taxon>
        <taxon>Succinivibrionaceae</taxon>
        <taxon>Succinivibrio</taxon>
    </lineage>
</organism>
<keyword evidence="4 5" id="KW-0472">Membrane</keyword>
<evidence type="ECO:0000313" key="6">
    <source>
        <dbReference type="EMBL" id="SKA58324.1"/>
    </source>
</evidence>
<dbReference type="GO" id="GO:0008168">
    <property type="term" value="F:methyltransferase activity"/>
    <property type="evidence" value="ECO:0007669"/>
    <property type="project" value="UniProtKB-KW"/>
</dbReference>
<evidence type="ECO:0000256" key="2">
    <source>
        <dbReference type="ARBA" id="ARBA00022692"/>
    </source>
</evidence>
<reference evidence="7" key="1">
    <citation type="submission" date="2017-02" db="EMBL/GenBank/DDBJ databases">
        <authorList>
            <person name="Varghese N."/>
            <person name="Submissions S."/>
        </authorList>
    </citation>
    <scope>NUCLEOTIDE SEQUENCE [LARGE SCALE GENOMIC DNA]</scope>
    <source>
        <strain evidence="7">DSM 3072</strain>
    </source>
</reference>
<dbReference type="RefSeq" id="WP_031490923.1">
    <property type="nucleotide sequence ID" value="NZ_FUXX01000004.1"/>
</dbReference>
<dbReference type="EMBL" id="FUXX01000004">
    <property type="protein sequence ID" value="SKA58324.1"/>
    <property type="molecule type" value="Genomic_DNA"/>
</dbReference>
<comment type="subcellular location">
    <subcellularLocation>
        <location evidence="1">Endomembrane system</location>
        <topology evidence="1">Multi-pass membrane protein</topology>
    </subcellularLocation>
</comment>
<feature type="transmembrane region" description="Helical" evidence="5">
    <location>
        <begin position="40"/>
        <end position="58"/>
    </location>
</feature>
<dbReference type="AlphaFoldDB" id="A0A1T4V077"/>
<feature type="transmembrane region" description="Helical" evidence="5">
    <location>
        <begin position="7"/>
        <end position="34"/>
    </location>
</feature>
<dbReference type="InterPro" id="IPR007318">
    <property type="entry name" value="Phopholipid_MeTrfase"/>
</dbReference>
<keyword evidence="7" id="KW-1185">Reference proteome</keyword>
<feature type="transmembrane region" description="Helical" evidence="5">
    <location>
        <begin position="104"/>
        <end position="137"/>
    </location>
</feature>
<dbReference type="Proteomes" id="UP000242432">
    <property type="component" value="Unassembled WGS sequence"/>
</dbReference>
<keyword evidence="3 5" id="KW-1133">Transmembrane helix</keyword>
<evidence type="ECO:0000313" key="7">
    <source>
        <dbReference type="Proteomes" id="UP000242432"/>
    </source>
</evidence>
<evidence type="ECO:0000256" key="5">
    <source>
        <dbReference type="SAM" id="Phobius"/>
    </source>
</evidence>
<sequence length="168" mass="19019">MARYIFSYLLGGSIFFVAIPAIIFFIATLCPYTFMPEGKVAVFFGAFSSAVGLLFMIWSNLELIKKGKGGAVVIGNIKISKETIKLVTTGPYALCRNPMHMGAFLFYLGLCCAVNSFFTLVVPFGFLLFAYFFAVFLDEPRLKRDFPEEFEQWIQDVPQRFWPKPKKG</sequence>
<keyword evidence="6" id="KW-0808">Transferase</keyword>
<dbReference type="Gene3D" id="1.20.120.1630">
    <property type="match status" value="1"/>
</dbReference>
<name>A0A1T4V077_9GAMM</name>
<dbReference type="Pfam" id="PF04191">
    <property type="entry name" value="PEMT"/>
    <property type="match status" value="1"/>
</dbReference>